<evidence type="ECO:0000313" key="3">
    <source>
        <dbReference type="Proteomes" id="UP000076218"/>
    </source>
</evidence>
<name>A0A154V2Y2_9MICO</name>
<dbReference type="InterPro" id="IPR051049">
    <property type="entry name" value="Dienelactone_hydrolase-like"/>
</dbReference>
<dbReference type="STRING" id="31965.AWH51_06680"/>
<evidence type="ECO:0000313" key="2">
    <source>
        <dbReference type="EMBL" id="KZC95730.1"/>
    </source>
</evidence>
<reference evidence="2 3" key="1">
    <citation type="submission" date="2016-01" db="EMBL/GenBank/DDBJ databases">
        <title>Draft genome sequence of Clavibacter michiganensis subsp. tessellarius DOAB 609.</title>
        <authorList>
            <person name="Tambong J.T."/>
        </authorList>
    </citation>
    <scope>NUCLEOTIDE SEQUENCE [LARGE SCALE GENOMIC DNA]</scope>
    <source>
        <strain evidence="2 3">DOAB 609</strain>
    </source>
</reference>
<dbReference type="InterPro" id="IPR029058">
    <property type="entry name" value="AB_hydrolase_fold"/>
</dbReference>
<accession>A0A154V2Y2</accession>
<organism evidence="2 3">
    <name type="scientific">Clavibacter tessellarius</name>
    <dbReference type="NCBI Taxonomy" id="31965"/>
    <lineage>
        <taxon>Bacteria</taxon>
        <taxon>Bacillati</taxon>
        <taxon>Actinomycetota</taxon>
        <taxon>Actinomycetes</taxon>
        <taxon>Micrococcales</taxon>
        <taxon>Microbacteriaceae</taxon>
        <taxon>Clavibacter</taxon>
    </lineage>
</organism>
<dbReference type="GO" id="GO:0016787">
    <property type="term" value="F:hydrolase activity"/>
    <property type="evidence" value="ECO:0007669"/>
    <property type="project" value="UniProtKB-KW"/>
</dbReference>
<dbReference type="Gene3D" id="3.40.50.1820">
    <property type="entry name" value="alpha/beta hydrolase"/>
    <property type="match status" value="1"/>
</dbReference>
<feature type="domain" description="Dienelactone hydrolase" evidence="1">
    <location>
        <begin position="21"/>
        <end position="212"/>
    </location>
</feature>
<proteinExistence type="predicted"/>
<dbReference type="PANTHER" id="PTHR46623">
    <property type="entry name" value="CARBOXYMETHYLENEBUTENOLIDASE-RELATED"/>
    <property type="match status" value="1"/>
</dbReference>
<dbReference type="AlphaFoldDB" id="A0A154V2Y2"/>
<gene>
    <name evidence="2" type="ORF">AWH51_06680</name>
</gene>
<dbReference type="OrthoDB" id="9787933at2"/>
<dbReference type="SUPFAM" id="SSF53474">
    <property type="entry name" value="alpha/beta-Hydrolases"/>
    <property type="match status" value="1"/>
</dbReference>
<dbReference type="EMBL" id="LQXA01000019">
    <property type="protein sequence ID" value="KZC95730.1"/>
    <property type="molecule type" value="Genomic_DNA"/>
</dbReference>
<sequence>MPEIVDLPHPGTTLEFGEPGSPVVVLVHDDHGRLPWLDQYALALARSGFHVLVPDLYDGRATLDDGLAAGLAAELDVGFALGTIRDGIDSARARGSARVGLVGFAPGGWLALLEAQDGGADAVVAYCASLGPEEHGVIPCAVLLHLAEHDEWIDDQRPEAFIGRLREHGTPITAHTYAGTTPAFPNASLRDRLDPDAAALAYRRTEGFLADHLGNRS</sequence>
<evidence type="ECO:0000259" key="1">
    <source>
        <dbReference type="Pfam" id="PF01738"/>
    </source>
</evidence>
<dbReference type="RefSeq" id="WP_063070964.1">
    <property type="nucleotide sequence ID" value="NZ_LQXA01000019.1"/>
</dbReference>
<protein>
    <submittedName>
        <fullName evidence="2">Dienelactone hydrolase</fullName>
    </submittedName>
</protein>
<comment type="caution">
    <text evidence="2">The sequence shown here is derived from an EMBL/GenBank/DDBJ whole genome shotgun (WGS) entry which is preliminary data.</text>
</comment>
<dbReference type="InterPro" id="IPR002925">
    <property type="entry name" value="Dienelactn_hydro"/>
</dbReference>
<dbReference type="PANTHER" id="PTHR46623:SF6">
    <property type="entry name" value="ALPHA_BETA-HYDROLASES SUPERFAMILY PROTEIN"/>
    <property type="match status" value="1"/>
</dbReference>
<dbReference type="Proteomes" id="UP000076218">
    <property type="component" value="Unassembled WGS sequence"/>
</dbReference>
<keyword evidence="2" id="KW-0378">Hydrolase</keyword>
<dbReference type="Pfam" id="PF01738">
    <property type="entry name" value="DLH"/>
    <property type="match status" value="1"/>
</dbReference>